<evidence type="ECO:0000256" key="1">
    <source>
        <dbReference type="ARBA" id="ARBA00022679"/>
    </source>
</evidence>
<keyword evidence="4" id="KW-0472">Membrane</keyword>
<dbReference type="Gene3D" id="3.30.565.10">
    <property type="entry name" value="Histidine kinase-like ATPase, C-terminal domain"/>
    <property type="match status" value="1"/>
</dbReference>
<feature type="transmembrane region" description="Helical" evidence="4">
    <location>
        <begin position="329"/>
        <end position="353"/>
    </location>
</feature>
<dbReference type="InterPro" id="IPR008979">
    <property type="entry name" value="Galactose-bd-like_sf"/>
</dbReference>
<dbReference type="InterPro" id="IPR003594">
    <property type="entry name" value="HATPase_dom"/>
</dbReference>
<dbReference type="SMART" id="SM00387">
    <property type="entry name" value="HATPase_c"/>
    <property type="match status" value="1"/>
</dbReference>
<reference evidence="6 7" key="1">
    <citation type="submission" date="2017-04" db="EMBL/GenBank/DDBJ databases">
        <title>High diversity of culturable Acinetobacter species in natural soil and water ecosystems.</title>
        <authorList>
            <person name="Nemec A."/>
            <person name="Radolfova-Krizova L."/>
        </authorList>
    </citation>
    <scope>NUCLEOTIDE SEQUENCE [LARGE SCALE GENOMIC DNA]</scope>
    <source>
        <strain evidence="6 7">ANC 4999</strain>
    </source>
</reference>
<protein>
    <recommendedName>
        <fullName evidence="5">Histidine kinase/HSP90-like ATPase domain-containing protein</fullName>
    </recommendedName>
</protein>
<dbReference type="GO" id="GO:0016301">
    <property type="term" value="F:kinase activity"/>
    <property type="evidence" value="ECO:0007669"/>
    <property type="project" value="UniProtKB-KW"/>
</dbReference>
<feature type="transmembrane region" description="Helical" evidence="4">
    <location>
        <begin position="388"/>
        <end position="408"/>
    </location>
</feature>
<evidence type="ECO:0000313" key="7">
    <source>
        <dbReference type="Proteomes" id="UP000242765"/>
    </source>
</evidence>
<feature type="transmembrane region" description="Helical" evidence="4">
    <location>
        <begin position="360"/>
        <end position="382"/>
    </location>
</feature>
<name>A0A1Y3CHX7_9GAMM</name>
<feature type="transmembrane region" description="Helical" evidence="4">
    <location>
        <begin position="216"/>
        <end position="235"/>
    </location>
</feature>
<feature type="transmembrane region" description="Helical" evidence="4">
    <location>
        <begin position="305"/>
        <end position="323"/>
    </location>
</feature>
<dbReference type="PANTHER" id="PTHR24421">
    <property type="entry name" value="NITRATE/NITRITE SENSOR PROTEIN NARX-RELATED"/>
    <property type="match status" value="1"/>
</dbReference>
<evidence type="ECO:0000313" key="6">
    <source>
        <dbReference type="EMBL" id="OTG65521.1"/>
    </source>
</evidence>
<dbReference type="Gene3D" id="2.60.120.260">
    <property type="entry name" value="Galactose-binding domain-like"/>
    <property type="match status" value="1"/>
</dbReference>
<dbReference type="AlphaFoldDB" id="A0A1Y3CHX7"/>
<keyword evidence="3" id="KW-0902">Two-component regulatory system</keyword>
<evidence type="ECO:0000259" key="5">
    <source>
        <dbReference type="SMART" id="SM00387"/>
    </source>
</evidence>
<proteinExistence type="predicted"/>
<dbReference type="OrthoDB" id="9797605at2"/>
<evidence type="ECO:0000256" key="3">
    <source>
        <dbReference type="ARBA" id="ARBA00023012"/>
    </source>
</evidence>
<feature type="transmembrane region" description="Helical" evidence="4">
    <location>
        <begin position="268"/>
        <end position="293"/>
    </location>
</feature>
<keyword evidence="4" id="KW-0812">Transmembrane</keyword>
<dbReference type="RefSeq" id="WP_086203584.1">
    <property type="nucleotide sequence ID" value="NZ_NEGB01000004.1"/>
</dbReference>
<feature type="transmembrane region" description="Helical" evidence="4">
    <location>
        <begin position="21"/>
        <end position="39"/>
    </location>
</feature>
<evidence type="ECO:0000256" key="2">
    <source>
        <dbReference type="ARBA" id="ARBA00022777"/>
    </source>
</evidence>
<dbReference type="SUPFAM" id="SSF55874">
    <property type="entry name" value="ATPase domain of HSP90 chaperone/DNA topoisomerase II/histidine kinase"/>
    <property type="match status" value="1"/>
</dbReference>
<sequence length="649" mass="74191">MSYQIYLPKTIRFKQNKSNQYSAFNGYITLILYLLITYGCLKIAPSYGSQFLDIDQPKNCYVQNPKISVVQATSNPEVPPNTGWIPVTLPDNWGKRWKGYTGTAWYKYEWNYNCPKNTAPLSIAIDYLNMAGAVYLNDELLWKDYSLVEPISRSWNKPQLLNIPQSAIRQGHNTLLIRIVGFATQSSGLGEIHLGDSTTTSKYYEQRIWQHRTLHFINLIFTATLGLIGLFIWLFRRSDSSFGWFALASFTWAIFLSNLLITEPPFQLSVWAIAKINVLMVLIYSISISLFCWRFAQKRFPRIEKLYGLLTIFSLVLLLLVPTNQLGSALAFVFFSGATIFFLNSLSYPFIIFKSKKIEYYLLAFCLMIYLWVGLYDLYLLLFKPKVIFFLTPYAAPITALFIAIILAMRLAKNINKIDNFNKIQAIKILKVSEELSYSLNTQHQLELQNSRLQERIQLSHDLHDGLGGSIVRSMIIVDQSKQPLSNQQFLSILKLLRNDLRQVIDSGSSIGNKTPETPQIWLAPLRHRFIQIFDELDIDSQWSSPESWMNQPSAIQCLTLSRVLEEALTNIVKHSKATEISVTLHYLERHQLELLIQDNGVGFDVQANELMGLSVGMQSMKIRMGRIGGQLEIQSTPGKTTLKACISS</sequence>
<dbReference type="STRING" id="1977882.B9T28_08665"/>
<dbReference type="CDD" id="cd16917">
    <property type="entry name" value="HATPase_UhpB-NarQ-NarX-like"/>
    <property type="match status" value="1"/>
</dbReference>
<keyword evidence="4" id="KW-1133">Transmembrane helix</keyword>
<keyword evidence="2" id="KW-0418">Kinase</keyword>
<feature type="transmembrane region" description="Helical" evidence="4">
    <location>
        <begin position="242"/>
        <end position="262"/>
    </location>
</feature>
<dbReference type="SUPFAM" id="SSF49785">
    <property type="entry name" value="Galactose-binding domain-like"/>
    <property type="match status" value="1"/>
</dbReference>
<keyword evidence="7" id="KW-1185">Reference proteome</keyword>
<evidence type="ECO:0000256" key="4">
    <source>
        <dbReference type="SAM" id="Phobius"/>
    </source>
</evidence>
<dbReference type="Proteomes" id="UP000242765">
    <property type="component" value="Unassembled WGS sequence"/>
</dbReference>
<comment type="caution">
    <text evidence="6">The sequence shown here is derived from an EMBL/GenBank/DDBJ whole genome shotgun (WGS) entry which is preliminary data.</text>
</comment>
<accession>A0A1Y3CHX7</accession>
<gene>
    <name evidence="6" type="ORF">B9T28_08665</name>
</gene>
<dbReference type="Pfam" id="PF02518">
    <property type="entry name" value="HATPase_c"/>
    <property type="match status" value="1"/>
</dbReference>
<dbReference type="InterPro" id="IPR050482">
    <property type="entry name" value="Sensor_HK_TwoCompSys"/>
</dbReference>
<feature type="domain" description="Histidine kinase/HSP90-like ATPase" evidence="5">
    <location>
        <begin position="556"/>
        <end position="649"/>
    </location>
</feature>
<dbReference type="EMBL" id="NEGB01000004">
    <property type="protein sequence ID" value="OTG65521.1"/>
    <property type="molecule type" value="Genomic_DNA"/>
</dbReference>
<dbReference type="InterPro" id="IPR036890">
    <property type="entry name" value="HATPase_C_sf"/>
</dbReference>
<dbReference type="GO" id="GO:0000160">
    <property type="term" value="P:phosphorelay signal transduction system"/>
    <property type="evidence" value="ECO:0007669"/>
    <property type="project" value="UniProtKB-KW"/>
</dbReference>
<organism evidence="6 7">
    <name type="scientific">Acinetobacter silvestris</name>
    <dbReference type="NCBI Taxonomy" id="1977882"/>
    <lineage>
        <taxon>Bacteria</taxon>
        <taxon>Pseudomonadati</taxon>
        <taxon>Pseudomonadota</taxon>
        <taxon>Gammaproteobacteria</taxon>
        <taxon>Moraxellales</taxon>
        <taxon>Moraxellaceae</taxon>
        <taxon>Acinetobacter</taxon>
    </lineage>
</organism>
<keyword evidence="1" id="KW-0808">Transferase</keyword>